<evidence type="ECO:0000259" key="2">
    <source>
        <dbReference type="Pfam" id="PF23931"/>
    </source>
</evidence>
<gene>
    <name evidence="3" type="ORF">KV203_05580</name>
</gene>
<dbReference type="Pfam" id="PF23931">
    <property type="entry name" value="Terminase_6"/>
    <property type="match status" value="1"/>
</dbReference>
<dbReference type="RefSeq" id="WP_157079985.1">
    <property type="nucleotide sequence ID" value="NZ_CBCRUZ010000014.1"/>
</dbReference>
<feature type="compositionally biased region" description="Acidic residues" evidence="1">
    <location>
        <begin position="96"/>
        <end position="110"/>
    </location>
</feature>
<organism evidence="3 4">
    <name type="scientific">Skermania pinensis</name>
    <dbReference type="NCBI Taxonomy" id="39122"/>
    <lineage>
        <taxon>Bacteria</taxon>
        <taxon>Bacillati</taxon>
        <taxon>Actinomycetota</taxon>
        <taxon>Actinomycetes</taxon>
        <taxon>Mycobacteriales</taxon>
        <taxon>Gordoniaceae</taxon>
        <taxon>Skermania</taxon>
    </lineage>
</organism>
<keyword evidence="4" id="KW-1185">Reference proteome</keyword>
<evidence type="ECO:0000313" key="3">
    <source>
        <dbReference type="EMBL" id="QXQ14853.1"/>
    </source>
</evidence>
<feature type="region of interest" description="Disordered" evidence="1">
    <location>
        <begin position="70"/>
        <end position="131"/>
    </location>
</feature>
<accession>A0ABX8SAG2</accession>
<sequence length="131" mass="13616">MPGPSRRAGKLTTAVRASVAAMDWLTDADKAAVELATQYARQIEAGVAEGGQDATKALYLGPHLLRTLADLGGTPAGRGVIGNRPARSPARSEPARDDDGDTTDDDDSADSADSAGSALARLREKRSRRTA</sequence>
<name>A0ABX8SAG2_9ACTN</name>
<proteinExistence type="predicted"/>
<evidence type="ECO:0000256" key="1">
    <source>
        <dbReference type="SAM" id="MobiDB-lite"/>
    </source>
</evidence>
<dbReference type="EMBL" id="CP079105">
    <property type="protein sequence ID" value="QXQ14853.1"/>
    <property type="molecule type" value="Genomic_DNA"/>
</dbReference>
<reference evidence="3" key="1">
    <citation type="submission" date="2021-07" db="EMBL/GenBank/DDBJ databases">
        <title>Candidatus Kaistella beijingensis sp. nov. isolated from a municipal wastewater treatment plant is involved in sludge foaming.</title>
        <authorList>
            <person name="Song Y."/>
            <person name="Liu S.-J."/>
        </authorList>
    </citation>
    <scope>NUCLEOTIDE SEQUENCE</scope>
    <source>
        <strain evidence="3">DSM 43998</strain>
    </source>
</reference>
<dbReference type="Proteomes" id="UP000887023">
    <property type="component" value="Chromosome"/>
</dbReference>
<dbReference type="InterPro" id="IPR057630">
    <property type="entry name" value="Terminase_6"/>
</dbReference>
<feature type="domain" description="Terminase small subunit actinomycetes phage-type" evidence="2">
    <location>
        <begin position="14"/>
        <end position="130"/>
    </location>
</feature>
<protein>
    <recommendedName>
        <fullName evidence="2">Terminase small subunit actinomycetes phage-type domain-containing protein</fullName>
    </recommendedName>
</protein>
<evidence type="ECO:0000313" key="4">
    <source>
        <dbReference type="Proteomes" id="UP000887023"/>
    </source>
</evidence>